<keyword evidence="3 6" id="KW-0812">Transmembrane</keyword>
<feature type="transmembrane region" description="Helical" evidence="6">
    <location>
        <begin position="207"/>
        <end position="228"/>
    </location>
</feature>
<dbReference type="PANTHER" id="PTHR31218">
    <property type="entry name" value="WAT1-RELATED PROTEIN"/>
    <property type="match status" value="1"/>
</dbReference>
<dbReference type="GO" id="GO:0022857">
    <property type="term" value="F:transmembrane transporter activity"/>
    <property type="evidence" value="ECO:0007669"/>
    <property type="project" value="InterPro"/>
</dbReference>
<dbReference type="GO" id="GO:0016020">
    <property type="term" value="C:membrane"/>
    <property type="evidence" value="ECO:0007669"/>
    <property type="project" value="UniProtKB-SubCell"/>
</dbReference>
<dbReference type="Pfam" id="PF00892">
    <property type="entry name" value="EamA"/>
    <property type="match status" value="2"/>
</dbReference>
<sequence>MNNNILPVVVAISVQIGLAIMSIFAKFALDDQLSPRVFVAERLIFAATILSALALVFERNTRPQMTTKIFAQIVIMSIFEPLLEQNLYYTGMQLTTATFTAAMFNLIPAITFVMACVFRLEKVSIHTHRGKAKVVGTCVAVAGAMMMTFWSGQVIPLPWTRSLHAKKIHMHADGILEGGLMIVSSCLSWSFYVILQAKVVVSYPAKLSLTALICIMGAIGSTVTALIWERNDPKAWKFYPDITLLASLYGGCFSAITVYVVGWMAQKKGPVFVSIFNPINLIVTAVISSVVLSEQMFVGREGKKSLIYSFIYHCFTSQENQKTKVDGIV</sequence>
<feature type="transmembrane region" description="Helical" evidence="6">
    <location>
        <begin position="248"/>
        <end position="265"/>
    </location>
</feature>
<feature type="transmembrane region" description="Helical" evidence="6">
    <location>
        <begin position="37"/>
        <end position="57"/>
    </location>
</feature>
<comment type="similarity">
    <text evidence="2 6">Belongs to the drug/metabolite transporter (DMT) superfamily. Plant drug/metabolite exporter (P-DME) (TC 2.A.7.4) family.</text>
</comment>
<feature type="transmembrane region" description="Helical" evidence="6">
    <location>
        <begin position="175"/>
        <end position="195"/>
    </location>
</feature>
<gene>
    <name evidence="8" type="ORF">ARALYDRAFT_914086</name>
</gene>
<proteinExistence type="inferred from homology"/>
<dbReference type="EMBL" id="GL348719">
    <property type="protein sequence ID" value="EFH43892.1"/>
    <property type="molecule type" value="Genomic_DNA"/>
</dbReference>
<evidence type="ECO:0000256" key="1">
    <source>
        <dbReference type="ARBA" id="ARBA00004141"/>
    </source>
</evidence>
<accession>D7MGK8</accession>
<keyword evidence="4 6" id="KW-1133">Transmembrane helix</keyword>
<evidence type="ECO:0000256" key="3">
    <source>
        <dbReference type="ARBA" id="ARBA00022692"/>
    </source>
</evidence>
<protein>
    <recommendedName>
        <fullName evidence="6">WAT1-related protein</fullName>
    </recommendedName>
</protein>
<evidence type="ECO:0000256" key="6">
    <source>
        <dbReference type="RuleBase" id="RU363077"/>
    </source>
</evidence>
<organism evidence="9">
    <name type="scientific">Arabidopsis lyrata subsp. lyrata</name>
    <name type="common">Lyre-leaved rock-cress</name>
    <dbReference type="NCBI Taxonomy" id="81972"/>
    <lineage>
        <taxon>Eukaryota</taxon>
        <taxon>Viridiplantae</taxon>
        <taxon>Streptophyta</taxon>
        <taxon>Embryophyta</taxon>
        <taxon>Tracheophyta</taxon>
        <taxon>Spermatophyta</taxon>
        <taxon>Magnoliopsida</taxon>
        <taxon>eudicotyledons</taxon>
        <taxon>Gunneridae</taxon>
        <taxon>Pentapetalae</taxon>
        <taxon>rosids</taxon>
        <taxon>malvids</taxon>
        <taxon>Brassicales</taxon>
        <taxon>Brassicaceae</taxon>
        <taxon>Camelineae</taxon>
        <taxon>Arabidopsis</taxon>
    </lineage>
</organism>
<feature type="transmembrane region" description="Helical" evidence="6">
    <location>
        <begin position="101"/>
        <end position="120"/>
    </location>
</feature>
<name>D7MGK8_ARALL</name>
<dbReference type="HOGENOM" id="CLU_025359_1_1_1"/>
<evidence type="ECO:0000313" key="9">
    <source>
        <dbReference type="Proteomes" id="UP000008694"/>
    </source>
</evidence>
<reference evidence="9" key="1">
    <citation type="journal article" date="2011" name="Nat. Genet.">
        <title>The Arabidopsis lyrata genome sequence and the basis of rapid genome size change.</title>
        <authorList>
            <person name="Hu T.T."/>
            <person name="Pattyn P."/>
            <person name="Bakker E.G."/>
            <person name="Cao J."/>
            <person name="Cheng J.-F."/>
            <person name="Clark R.M."/>
            <person name="Fahlgren N."/>
            <person name="Fawcett J.A."/>
            <person name="Grimwood J."/>
            <person name="Gundlach H."/>
            <person name="Haberer G."/>
            <person name="Hollister J.D."/>
            <person name="Ossowski S."/>
            <person name="Ottilar R.P."/>
            <person name="Salamov A.A."/>
            <person name="Schneeberger K."/>
            <person name="Spannagl M."/>
            <person name="Wang X."/>
            <person name="Yang L."/>
            <person name="Nasrallah M.E."/>
            <person name="Bergelson J."/>
            <person name="Carrington J.C."/>
            <person name="Gaut B.S."/>
            <person name="Schmutz J."/>
            <person name="Mayer K.F.X."/>
            <person name="Van de Peer Y."/>
            <person name="Grigoriev I.V."/>
            <person name="Nordborg M."/>
            <person name="Weigel D."/>
            <person name="Guo Y.-L."/>
        </authorList>
    </citation>
    <scope>NUCLEOTIDE SEQUENCE [LARGE SCALE GENOMIC DNA]</scope>
    <source>
        <strain evidence="9">cv. MN47</strain>
    </source>
</reference>
<dbReference type="Gramene" id="scaffold_701828.1">
    <property type="protein sequence ID" value="scaffold_701828.1"/>
    <property type="gene ID" value="scaffold_701828.1"/>
</dbReference>
<dbReference type="SUPFAM" id="SSF103481">
    <property type="entry name" value="Multidrug resistance efflux transporter EmrE"/>
    <property type="match status" value="1"/>
</dbReference>
<dbReference type="AlphaFoldDB" id="D7MGK8"/>
<evidence type="ECO:0000256" key="5">
    <source>
        <dbReference type="ARBA" id="ARBA00023136"/>
    </source>
</evidence>
<dbReference type="InterPro" id="IPR000620">
    <property type="entry name" value="EamA_dom"/>
</dbReference>
<keyword evidence="9" id="KW-1185">Reference proteome</keyword>
<comment type="subcellular location">
    <subcellularLocation>
        <location evidence="1 6">Membrane</location>
        <topology evidence="1 6">Multi-pass membrane protein</topology>
    </subcellularLocation>
</comment>
<feature type="domain" description="EamA" evidence="7">
    <location>
        <begin position="8"/>
        <end position="148"/>
    </location>
</feature>
<keyword evidence="5 6" id="KW-0472">Membrane</keyword>
<feature type="transmembrane region" description="Helical" evidence="6">
    <location>
        <begin position="5"/>
        <end position="25"/>
    </location>
</feature>
<feature type="transmembrane region" description="Helical" evidence="6">
    <location>
        <begin position="272"/>
        <end position="292"/>
    </location>
</feature>
<evidence type="ECO:0000256" key="2">
    <source>
        <dbReference type="ARBA" id="ARBA00007635"/>
    </source>
</evidence>
<evidence type="ECO:0000259" key="7">
    <source>
        <dbReference type="Pfam" id="PF00892"/>
    </source>
</evidence>
<evidence type="ECO:0000256" key="4">
    <source>
        <dbReference type="ARBA" id="ARBA00022989"/>
    </source>
</evidence>
<feature type="transmembrane region" description="Helical" evidence="6">
    <location>
        <begin position="132"/>
        <end position="155"/>
    </location>
</feature>
<dbReference type="InterPro" id="IPR030184">
    <property type="entry name" value="WAT1-related"/>
</dbReference>
<dbReference type="InterPro" id="IPR037185">
    <property type="entry name" value="EmrE-like"/>
</dbReference>
<feature type="domain" description="EamA" evidence="7">
    <location>
        <begin position="178"/>
        <end position="296"/>
    </location>
</feature>
<evidence type="ECO:0000313" key="8">
    <source>
        <dbReference type="EMBL" id="EFH43892.1"/>
    </source>
</evidence>
<feature type="transmembrane region" description="Helical" evidence="6">
    <location>
        <begin position="69"/>
        <end position="89"/>
    </location>
</feature>
<dbReference type="eggNOG" id="ENOG502SHYN">
    <property type="taxonomic scope" value="Eukaryota"/>
</dbReference>
<dbReference type="Proteomes" id="UP000008694">
    <property type="component" value="Unassembled WGS sequence"/>
</dbReference>
<dbReference type="STRING" id="81972.D7MGK8"/>